<feature type="domain" description="Thioesterase TesA-like" evidence="3">
    <location>
        <begin position="19"/>
        <end position="242"/>
    </location>
</feature>
<comment type="caution">
    <text evidence="4">The sequence shown here is derived from an EMBL/GenBank/DDBJ whole genome shotgun (WGS) entry which is preliminary data.</text>
</comment>
<dbReference type="PANTHER" id="PTHR11487:SF0">
    <property type="entry name" value="S-ACYL FATTY ACID SYNTHASE THIOESTERASE, MEDIUM CHAIN"/>
    <property type="match status" value="1"/>
</dbReference>
<comment type="similarity">
    <text evidence="1">Belongs to the thioesterase family.</text>
</comment>
<evidence type="ECO:0000256" key="2">
    <source>
        <dbReference type="ARBA" id="ARBA00022801"/>
    </source>
</evidence>
<organism evidence="4 5">
    <name type="scientific">Actinoallomurus vinaceus</name>
    <dbReference type="NCBI Taxonomy" id="1080074"/>
    <lineage>
        <taxon>Bacteria</taxon>
        <taxon>Bacillati</taxon>
        <taxon>Actinomycetota</taxon>
        <taxon>Actinomycetes</taxon>
        <taxon>Streptosporangiales</taxon>
        <taxon>Thermomonosporaceae</taxon>
        <taxon>Actinoallomurus</taxon>
    </lineage>
</organism>
<dbReference type="RefSeq" id="WP_345435947.1">
    <property type="nucleotide sequence ID" value="NZ_BAABHK010000011.1"/>
</dbReference>
<dbReference type="Pfam" id="PF00975">
    <property type="entry name" value="Thioesterase"/>
    <property type="match status" value="1"/>
</dbReference>
<dbReference type="Gene3D" id="3.40.50.1820">
    <property type="entry name" value="alpha/beta hydrolase"/>
    <property type="match status" value="1"/>
</dbReference>
<evidence type="ECO:0000259" key="3">
    <source>
        <dbReference type="SMART" id="SM00824"/>
    </source>
</evidence>
<evidence type="ECO:0000256" key="1">
    <source>
        <dbReference type="ARBA" id="ARBA00007169"/>
    </source>
</evidence>
<dbReference type="InterPro" id="IPR020802">
    <property type="entry name" value="TesA-like"/>
</dbReference>
<dbReference type="SMART" id="SM00824">
    <property type="entry name" value="PKS_TE"/>
    <property type="match status" value="1"/>
</dbReference>
<keyword evidence="2 4" id="KW-0378">Hydrolase</keyword>
<dbReference type="InterPro" id="IPR029058">
    <property type="entry name" value="AB_hydrolase_fold"/>
</dbReference>
<sequence>MPGWFRCFDARPSAAVRLLCFPHAGGSAAFYRPWARAAPPGIEVHAVQYPGRADRLGDPLADDIGSLARAVADALTPLPGRPVALFGHSMGATVAYETARLLTARGHPPMQLFVSASRAAHDRPGDDEIIHDKDDETLVGALNRLGGTDVEILADPQLRELVLPYIRGDFRLVETYEHEHGPPLDRPITAFAADDDPIVKPAEMKRWAELTTAEFALDAHPGDHFYLLPRSGPILTTVGERLGVIG</sequence>
<dbReference type="SUPFAM" id="SSF53474">
    <property type="entry name" value="alpha/beta-Hydrolases"/>
    <property type="match status" value="1"/>
</dbReference>
<reference evidence="5" key="1">
    <citation type="journal article" date="2019" name="Int. J. Syst. Evol. Microbiol.">
        <title>The Global Catalogue of Microorganisms (GCM) 10K type strain sequencing project: providing services to taxonomists for standard genome sequencing and annotation.</title>
        <authorList>
            <consortium name="The Broad Institute Genomics Platform"/>
            <consortium name="The Broad Institute Genome Sequencing Center for Infectious Disease"/>
            <person name="Wu L."/>
            <person name="Ma J."/>
        </authorList>
    </citation>
    <scope>NUCLEOTIDE SEQUENCE [LARGE SCALE GENOMIC DNA]</scope>
    <source>
        <strain evidence="5">JCM 17939</strain>
    </source>
</reference>
<proteinExistence type="inferred from homology"/>
<dbReference type="Proteomes" id="UP001501442">
    <property type="component" value="Unassembled WGS sequence"/>
</dbReference>
<accession>A0ABP8UJW3</accession>
<gene>
    <name evidence="4" type="ORF">GCM10023196_068590</name>
</gene>
<protein>
    <submittedName>
        <fullName evidence="4">Alpha/beta fold hydrolase</fullName>
    </submittedName>
</protein>
<evidence type="ECO:0000313" key="5">
    <source>
        <dbReference type="Proteomes" id="UP001501442"/>
    </source>
</evidence>
<dbReference type="InterPro" id="IPR001031">
    <property type="entry name" value="Thioesterase"/>
</dbReference>
<name>A0ABP8UJW3_9ACTN</name>
<dbReference type="PANTHER" id="PTHR11487">
    <property type="entry name" value="THIOESTERASE"/>
    <property type="match status" value="1"/>
</dbReference>
<dbReference type="GO" id="GO:0016787">
    <property type="term" value="F:hydrolase activity"/>
    <property type="evidence" value="ECO:0007669"/>
    <property type="project" value="UniProtKB-KW"/>
</dbReference>
<dbReference type="InterPro" id="IPR012223">
    <property type="entry name" value="TEII"/>
</dbReference>
<dbReference type="EMBL" id="BAABHK010000011">
    <property type="protein sequence ID" value="GAA4632961.1"/>
    <property type="molecule type" value="Genomic_DNA"/>
</dbReference>
<keyword evidence="5" id="KW-1185">Reference proteome</keyword>
<evidence type="ECO:0000313" key="4">
    <source>
        <dbReference type="EMBL" id="GAA4632961.1"/>
    </source>
</evidence>